<reference evidence="1 2" key="1">
    <citation type="submission" date="2018-09" db="EMBL/GenBank/DDBJ databases">
        <title>Complete genome sequence of the hydrocarbonoclastic bacterium Alcaligenes aquatilis QD168, isolated from a crude-oil polluted marine sediment of Central Chile.</title>
        <authorList>
            <person name="Duran R.E."/>
            <person name="Barra B."/>
            <person name="Salva-Serra F."/>
            <person name="Mendez V."/>
            <person name="Moore E.R.B."/>
            <person name="Seeger M."/>
        </authorList>
    </citation>
    <scope>NUCLEOTIDE SEQUENCE [LARGE SCALE GENOMIC DNA]</scope>
    <source>
        <strain evidence="1 2">QD168</strain>
    </source>
</reference>
<name>A0A3G2HRA4_9BURK</name>
<organism evidence="1 2">
    <name type="scientific">Alcaligenes aquatilis</name>
    <dbReference type="NCBI Taxonomy" id="323284"/>
    <lineage>
        <taxon>Bacteria</taxon>
        <taxon>Pseudomonadati</taxon>
        <taxon>Pseudomonadota</taxon>
        <taxon>Betaproteobacteria</taxon>
        <taxon>Burkholderiales</taxon>
        <taxon>Alcaligenaceae</taxon>
        <taxon>Alcaligenes</taxon>
    </lineage>
</organism>
<gene>
    <name evidence="1" type="ORF">D3M96_02675</name>
</gene>
<dbReference type="OrthoDB" id="3690318at2"/>
<dbReference type="KEGG" id="aaqu:D3M96_02675"/>
<dbReference type="EMBL" id="CP032153">
    <property type="protein sequence ID" value="AYN19535.1"/>
    <property type="molecule type" value="Genomic_DNA"/>
</dbReference>
<accession>A0A3G2HRA4</accession>
<evidence type="ECO:0000313" key="2">
    <source>
        <dbReference type="Proteomes" id="UP000268070"/>
    </source>
</evidence>
<proteinExistence type="predicted"/>
<sequence length="205" mass="23578">MSAQFIMITEIDVTSGKTQEVVEKWRSITPAEDVLQRVFYRSTDDETVLEIVALESLNVQGSLLSYFDTTTEAVRDFLKSDFRRQLLSFVEAPRNTDGLLPSTQFLQLRHVEVLPPMYKAYRHWREETIFDVVRSAEVIELFLAYHSAISTEPGVMFLSGFNGDVDSYMKVFNSDRYKDIVQQAGNQYITGGEKGLYTRLYQLIS</sequence>
<dbReference type="Proteomes" id="UP000268070">
    <property type="component" value="Chromosome"/>
</dbReference>
<dbReference type="RefSeq" id="WP_121737937.1">
    <property type="nucleotide sequence ID" value="NZ_CP032153.1"/>
</dbReference>
<dbReference type="AlphaFoldDB" id="A0A3G2HRA4"/>
<protein>
    <submittedName>
        <fullName evidence="1">Uncharacterized protein</fullName>
    </submittedName>
</protein>
<evidence type="ECO:0000313" key="1">
    <source>
        <dbReference type="EMBL" id="AYN19535.1"/>
    </source>
</evidence>